<evidence type="ECO:0000313" key="2">
    <source>
        <dbReference type="Proteomes" id="UP000664132"/>
    </source>
</evidence>
<gene>
    <name evidence="1" type="ORF">IFR04_013853</name>
</gene>
<accession>A0A8H7T686</accession>
<keyword evidence="2" id="KW-1185">Reference proteome</keyword>
<dbReference type="EMBL" id="JAFJYH010000338">
    <property type="protein sequence ID" value="KAG4413016.1"/>
    <property type="molecule type" value="Genomic_DNA"/>
</dbReference>
<protein>
    <submittedName>
        <fullName evidence="1">Uncharacterized protein</fullName>
    </submittedName>
</protein>
<dbReference type="AlphaFoldDB" id="A0A8H7T686"/>
<comment type="caution">
    <text evidence="1">The sequence shown here is derived from an EMBL/GenBank/DDBJ whole genome shotgun (WGS) entry which is preliminary data.</text>
</comment>
<evidence type="ECO:0000313" key="1">
    <source>
        <dbReference type="EMBL" id="KAG4413016.1"/>
    </source>
</evidence>
<proteinExistence type="predicted"/>
<reference evidence="1" key="1">
    <citation type="submission" date="2021-02" db="EMBL/GenBank/DDBJ databases">
        <title>Genome sequence Cadophora malorum strain M34.</title>
        <authorList>
            <person name="Stefanovic E."/>
            <person name="Vu D."/>
            <person name="Scully C."/>
            <person name="Dijksterhuis J."/>
            <person name="Roader J."/>
            <person name="Houbraken J."/>
        </authorList>
    </citation>
    <scope>NUCLEOTIDE SEQUENCE</scope>
    <source>
        <strain evidence="1">M34</strain>
    </source>
</reference>
<dbReference type="Proteomes" id="UP000664132">
    <property type="component" value="Unassembled WGS sequence"/>
</dbReference>
<sequence>MDSPIQGSSLWKRDVIAGVLLRTFKGAMKLMTQLTLMLDPASTFVAQNAIDQANPATKIMAAGENLKSVGTVLDDYYPNFLPNGFGQVFHP</sequence>
<name>A0A8H7T686_9HELO</name>
<organism evidence="1 2">
    <name type="scientific">Cadophora malorum</name>
    <dbReference type="NCBI Taxonomy" id="108018"/>
    <lineage>
        <taxon>Eukaryota</taxon>
        <taxon>Fungi</taxon>
        <taxon>Dikarya</taxon>
        <taxon>Ascomycota</taxon>
        <taxon>Pezizomycotina</taxon>
        <taxon>Leotiomycetes</taxon>
        <taxon>Helotiales</taxon>
        <taxon>Ploettnerulaceae</taxon>
        <taxon>Cadophora</taxon>
    </lineage>
</organism>